<dbReference type="RefSeq" id="WP_344304362.1">
    <property type="nucleotide sequence ID" value="NZ_BAAAQQ010000012.1"/>
</dbReference>
<dbReference type="EMBL" id="BAAAQQ010000012">
    <property type="protein sequence ID" value="GAA2127857.1"/>
    <property type="molecule type" value="Genomic_DNA"/>
</dbReference>
<keyword evidence="3" id="KW-1185">Reference proteome</keyword>
<name>A0ABP5KAY0_9ACTN</name>
<feature type="compositionally biased region" description="Basic and acidic residues" evidence="1">
    <location>
        <begin position="1"/>
        <end position="29"/>
    </location>
</feature>
<reference evidence="3" key="1">
    <citation type="journal article" date="2019" name="Int. J. Syst. Evol. Microbiol.">
        <title>The Global Catalogue of Microorganisms (GCM) 10K type strain sequencing project: providing services to taxonomists for standard genome sequencing and annotation.</title>
        <authorList>
            <consortium name="The Broad Institute Genomics Platform"/>
            <consortium name="The Broad Institute Genome Sequencing Center for Infectious Disease"/>
            <person name="Wu L."/>
            <person name="Ma J."/>
        </authorList>
    </citation>
    <scope>NUCLEOTIDE SEQUENCE [LARGE SCALE GENOMIC DNA]</scope>
    <source>
        <strain evidence="3">JCM 16021</strain>
    </source>
</reference>
<evidence type="ECO:0000256" key="1">
    <source>
        <dbReference type="SAM" id="MobiDB-lite"/>
    </source>
</evidence>
<proteinExistence type="predicted"/>
<evidence type="ECO:0000313" key="2">
    <source>
        <dbReference type="EMBL" id="GAA2127857.1"/>
    </source>
</evidence>
<organism evidence="2 3">
    <name type="scientific">Nocardioides bigeumensis</name>
    <dbReference type="NCBI Taxonomy" id="433657"/>
    <lineage>
        <taxon>Bacteria</taxon>
        <taxon>Bacillati</taxon>
        <taxon>Actinomycetota</taxon>
        <taxon>Actinomycetes</taxon>
        <taxon>Propionibacteriales</taxon>
        <taxon>Nocardioidaceae</taxon>
        <taxon>Nocardioides</taxon>
    </lineage>
</organism>
<feature type="region of interest" description="Disordered" evidence="1">
    <location>
        <begin position="1"/>
        <end position="31"/>
    </location>
</feature>
<gene>
    <name evidence="2" type="ORF">GCM10009843_27740</name>
</gene>
<accession>A0ABP5KAY0</accession>
<dbReference type="Proteomes" id="UP001500575">
    <property type="component" value="Unassembled WGS sequence"/>
</dbReference>
<evidence type="ECO:0000313" key="3">
    <source>
        <dbReference type="Proteomes" id="UP001500575"/>
    </source>
</evidence>
<protein>
    <submittedName>
        <fullName evidence="2">Uncharacterized protein</fullName>
    </submittedName>
</protein>
<comment type="caution">
    <text evidence="2">The sequence shown here is derived from an EMBL/GenBank/DDBJ whole genome shotgun (WGS) entry which is preliminary data.</text>
</comment>
<sequence>MNDSADDLRSRWGSARRPDRPSEHPRPDGADDATVAALGKVSEALEAVEHARGHLYAFHRLSGTADLTLQDGVAQLRDAGHADLADLVDEVLVGRDVIDGRWTFQLVEAYDASYWSAFRDVEAHLRQETGVEQHTYEAELKTREQRGGSLD</sequence>